<proteinExistence type="inferred from homology"/>
<dbReference type="InterPro" id="IPR007590">
    <property type="entry name" value="Saf4/Yju2"/>
</dbReference>
<evidence type="ECO:0000256" key="4">
    <source>
        <dbReference type="ARBA" id="ARBA00022728"/>
    </source>
</evidence>
<feature type="binding site" evidence="8">
    <location>
        <position position="80"/>
    </location>
    <ligand>
        <name>Zn(2+)</name>
        <dbReference type="ChEBI" id="CHEBI:29105"/>
    </ligand>
</feature>
<feature type="compositionally biased region" description="Polar residues" evidence="9">
    <location>
        <begin position="254"/>
        <end position="263"/>
    </location>
</feature>
<comment type="subunit">
    <text evidence="8">Component of the spliceosome. Present in the activated B complex, the catalytically activated B* complex which catalyzes the branching, the catalytic step 1 C complex catalyzing the exon ligation, and the postcatalytic P complex containing the ligated exons (mRNA) and the excised lariat intron.</text>
</comment>
<feature type="region of interest" description="Disordered" evidence="9">
    <location>
        <begin position="248"/>
        <end position="285"/>
    </location>
</feature>
<keyword evidence="5 8" id="KW-0862">Zinc</keyword>
<gene>
    <name evidence="10" type="ORF">OXX778_LOCUS16074</name>
</gene>
<comment type="similarity">
    <text evidence="8">Belongs to the CWC16 family. YJU2 subfamily.</text>
</comment>
<dbReference type="Pfam" id="PF04502">
    <property type="entry name" value="Saf4_Yju2"/>
    <property type="match status" value="1"/>
</dbReference>
<dbReference type="OrthoDB" id="674963at2759"/>
<evidence type="ECO:0000256" key="1">
    <source>
        <dbReference type="ARBA" id="ARBA00004123"/>
    </source>
</evidence>
<dbReference type="GO" id="GO:0071006">
    <property type="term" value="C:U2-type catalytic step 1 spliceosome"/>
    <property type="evidence" value="ECO:0007669"/>
    <property type="project" value="UniProtKB-UniRule"/>
</dbReference>
<evidence type="ECO:0000256" key="3">
    <source>
        <dbReference type="ARBA" id="ARBA00022723"/>
    </source>
</evidence>
<reference evidence="10" key="1">
    <citation type="submission" date="2021-02" db="EMBL/GenBank/DDBJ databases">
        <authorList>
            <person name="Nowell W R."/>
        </authorList>
    </citation>
    <scope>NUCLEOTIDE SEQUENCE</scope>
    <source>
        <strain evidence="10">Ploen Becks lab</strain>
    </source>
</reference>
<dbReference type="EMBL" id="CAJNOC010003704">
    <property type="protein sequence ID" value="CAF0994267.1"/>
    <property type="molecule type" value="Genomic_DNA"/>
</dbReference>
<comment type="subcellular location">
    <subcellularLocation>
        <location evidence="1 8">Nucleus</location>
    </subcellularLocation>
</comment>
<accession>A0A814GAK2</accession>
<evidence type="ECO:0000256" key="6">
    <source>
        <dbReference type="ARBA" id="ARBA00023187"/>
    </source>
</evidence>
<evidence type="ECO:0000256" key="5">
    <source>
        <dbReference type="ARBA" id="ARBA00022833"/>
    </source>
</evidence>
<evidence type="ECO:0000256" key="8">
    <source>
        <dbReference type="HAMAP-Rule" id="MF_03226"/>
    </source>
</evidence>
<keyword evidence="6" id="KW-0508">mRNA splicing</keyword>
<keyword evidence="4 8" id="KW-0747">Spliceosome</keyword>
<sequence>MSERKVLNKYYPPNFDPSKLPRCKREKNRQFTIRLMAPFNMRCTTCGEYIYRGKKFNARKEDVIGATYLGIQIYRFYIKCTKCLAEITFLTDPENADYTMENGAIRNFECIRLAEKQAELEAKQEKEEEANNPMKILENRTRDSRREMAILETLEDIRELNAAHASVDPKILLEEQEEIKKKILKMQEEEDEEEIRAIFGKNKNGDSEIELEKVETVTLSKKIKNEISEEESNSKRFKSDETKSELSEFFKKPTVQSQTNNNTSSKSKISSFIKKKTETVETPVSKEPVKPIIGALSSLADYSSSEESNSE</sequence>
<evidence type="ECO:0000256" key="7">
    <source>
        <dbReference type="ARBA" id="ARBA00023242"/>
    </source>
</evidence>
<dbReference type="InterPro" id="IPR043701">
    <property type="entry name" value="Yju2"/>
</dbReference>
<evidence type="ECO:0000313" key="11">
    <source>
        <dbReference type="Proteomes" id="UP000663879"/>
    </source>
</evidence>
<evidence type="ECO:0000313" key="10">
    <source>
        <dbReference type="EMBL" id="CAF0994267.1"/>
    </source>
</evidence>
<keyword evidence="2" id="KW-0507">mRNA processing</keyword>
<organism evidence="10 11">
    <name type="scientific">Brachionus calyciflorus</name>
    <dbReference type="NCBI Taxonomy" id="104777"/>
    <lineage>
        <taxon>Eukaryota</taxon>
        <taxon>Metazoa</taxon>
        <taxon>Spiralia</taxon>
        <taxon>Gnathifera</taxon>
        <taxon>Rotifera</taxon>
        <taxon>Eurotatoria</taxon>
        <taxon>Monogononta</taxon>
        <taxon>Pseudotrocha</taxon>
        <taxon>Ploima</taxon>
        <taxon>Brachionidae</taxon>
        <taxon>Brachionus</taxon>
    </lineage>
</organism>
<dbReference type="PANTHER" id="PTHR12111">
    <property type="entry name" value="SPLICING FACTOR YJU2"/>
    <property type="match status" value="1"/>
</dbReference>
<keyword evidence="3 8" id="KW-0479">Metal-binding</keyword>
<keyword evidence="7 8" id="KW-0539">Nucleus</keyword>
<dbReference type="AlphaFoldDB" id="A0A814GAK2"/>
<comment type="function">
    <text evidence="8">Part of the spliceosome which catalyzes two sequential transesterification reactions, first the excision of the non-coding intron from pre-mRNA and then the ligation of the coding exons to form the mature mRNA. Plays a role in stabilizing the structure of the spliceosome catalytic core and docking of the branch helix into the active site, producing 5'-exon and lariat intron-3'-intermediates.</text>
</comment>
<dbReference type="Proteomes" id="UP000663879">
    <property type="component" value="Unassembled WGS sequence"/>
</dbReference>
<dbReference type="GO" id="GO:0000349">
    <property type="term" value="P:generation of catalytic spliceosome for first transesterification step"/>
    <property type="evidence" value="ECO:0007669"/>
    <property type="project" value="UniProtKB-UniRule"/>
</dbReference>
<feature type="binding site" evidence="8">
    <location>
        <position position="46"/>
    </location>
    <ligand>
        <name>Zn(2+)</name>
        <dbReference type="ChEBI" id="CHEBI:29105"/>
    </ligand>
</feature>
<dbReference type="HAMAP" id="MF_03226">
    <property type="entry name" value="YJU2"/>
    <property type="match status" value="1"/>
</dbReference>
<feature type="binding site" evidence="8">
    <location>
        <position position="43"/>
    </location>
    <ligand>
        <name>Zn(2+)</name>
        <dbReference type="ChEBI" id="CHEBI:29105"/>
    </ligand>
</feature>
<feature type="binding site" evidence="8">
    <location>
        <position position="83"/>
    </location>
    <ligand>
        <name>Zn(2+)</name>
        <dbReference type="ChEBI" id="CHEBI:29105"/>
    </ligand>
</feature>
<name>A0A814GAK2_9BILA</name>
<dbReference type="GO" id="GO:0046872">
    <property type="term" value="F:metal ion binding"/>
    <property type="evidence" value="ECO:0007669"/>
    <property type="project" value="UniProtKB-KW"/>
</dbReference>
<protein>
    <recommendedName>
        <fullName evidence="8">Splicing factor YJU2</fullName>
    </recommendedName>
</protein>
<comment type="caution">
    <text evidence="10">The sequence shown here is derived from an EMBL/GenBank/DDBJ whole genome shotgun (WGS) entry which is preliminary data.</text>
</comment>
<evidence type="ECO:0000256" key="2">
    <source>
        <dbReference type="ARBA" id="ARBA00022664"/>
    </source>
</evidence>
<evidence type="ECO:0000256" key="9">
    <source>
        <dbReference type="SAM" id="MobiDB-lite"/>
    </source>
</evidence>
<dbReference type="PANTHER" id="PTHR12111:SF1">
    <property type="entry name" value="SPLICING FACTOR YJU2"/>
    <property type="match status" value="1"/>
</dbReference>
<keyword evidence="11" id="KW-1185">Reference proteome</keyword>